<feature type="domain" description="Oxidoreductase molybdopterin-binding" evidence="6">
    <location>
        <begin position="104"/>
        <end position="257"/>
    </location>
</feature>
<comment type="subunit">
    <text evidence="5">Heterodimer of a catalytic subunit (MsrP) and a heme-binding subunit (MsrQ).</text>
</comment>
<evidence type="ECO:0000256" key="5">
    <source>
        <dbReference type="HAMAP-Rule" id="MF_01206"/>
    </source>
</evidence>
<comment type="caution">
    <text evidence="7">The sequence shown here is derived from an EMBL/GenBank/DDBJ whole genome shotgun (WGS) entry which is preliminary data.</text>
</comment>
<dbReference type="PANTHER" id="PTHR43032">
    <property type="entry name" value="PROTEIN-METHIONINE-SULFOXIDE REDUCTASE"/>
    <property type="match status" value="1"/>
</dbReference>
<dbReference type="AlphaFoldDB" id="A0A8J2ZF70"/>
<organism evidence="7 8">
    <name type="scientific">Caldovatus sediminis</name>
    <dbReference type="NCBI Taxonomy" id="2041189"/>
    <lineage>
        <taxon>Bacteria</taxon>
        <taxon>Pseudomonadati</taxon>
        <taxon>Pseudomonadota</taxon>
        <taxon>Alphaproteobacteria</taxon>
        <taxon>Acetobacterales</taxon>
        <taxon>Roseomonadaceae</taxon>
        <taxon>Caldovatus</taxon>
    </lineage>
</organism>
<dbReference type="GO" id="GO:0016672">
    <property type="term" value="F:oxidoreductase activity, acting on a sulfur group of donors, quinone or similar compound as acceptor"/>
    <property type="evidence" value="ECO:0007669"/>
    <property type="project" value="UniProtKB-UniRule"/>
</dbReference>
<dbReference type="RefSeq" id="WP_188903489.1">
    <property type="nucleotide sequence ID" value="NZ_BMKS01000018.1"/>
</dbReference>
<dbReference type="EMBL" id="BMKS01000018">
    <property type="protein sequence ID" value="GGG48623.1"/>
    <property type="molecule type" value="Genomic_DNA"/>
</dbReference>
<dbReference type="PANTHER" id="PTHR43032:SF3">
    <property type="entry name" value="PROTEIN-METHIONINE-SULFOXIDE REDUCTASE CATALYTIC SUBUNIT MSRP"/>
    <property type="match status" value="1"/>
</dbReference>
<dbReference type="EC" id="1.8.5.-" evidence="5"/>
<feature type="binding site" evidence="5">
    <location>
        <position position="83"/>
    </location>
    <ligand>
        <name>Mo-molybdopterin</name>
        <dbReference type="ChEBI" id="CHEBI:71302"/>
    </ligand>
</feature>
<comment type="catalytic activity">
    <reaction evidence="5">
        <text>L-methionyl-[protein] + a quinone + H2O = L-methionyl-(R)-S-oxide-[protein] + a quinol</text>
        <dbReference type="Rhea" id="RHEA:51296"/>
        <dbReference type="Rhea" id="RHEA-COMP:12313"/>
        <dbReference type="Rhea" id="RHEA-COMP:12314"/>
        <dbReference type="ChEBI" id="CHEBI:15377"/>
        <dbReference type="ChEBI" id="CHEBI:16044"/>
        <dbReference type="ChEBI" id="CHEBI:24646"/>
        <dbReference type="ChEBI" id="CHEBI:45764"/>
        <dbReference type="ChEBI" id="CHEBI:132124"/>
    </reaction>
</comment>
<dbReference type="InterPro" id="IPR036374">
    <property type="entry name" value="OxRdtase_Mopterin-bd_sf"/>
</dbReference>
<dbReference type="GO" id="GO:0046872">
    <property type="term" value="F:metal ion binding"/>
    <property type="evidence" value="ECO:0007669"/>
    <property type="project" value="UniProtKB-KW"/>
</dbReference>
<feature type="binding site" evidence="5">
    <location>
        <begin position="239"/>
        <end position="241"/>
    </location>
    <ligand>
        <name>Mo-molybdopterin</name>
        <dbReference type="ChEBI" id="CHEBI:71302"/>
    </ligand>
</feature>
<keyword evidence="2 5" id="KW-0479">Metal-binding</keyword>
<evidence type="ECO:0000256" key="2">
    <source>
        <dbReference type="ARBA" id="ARBA00022723"/>
    </source>
</evidence>
<dbReference type="Proteomes" id="UP000597507">
    <property type="component" value="Unassembled WGS sequence"/>
</dbReference>
<dbReference type="Pfam" id="PF00174">
    <property type="entry name" value="Oxidored_molyb"/>
    <property type="match status" value="1"/>
</dbReference>
<name>A0A8J2ZF70_9PROT</name>
<dbReference type="GO" id="GO:0043546">
    <property type="term" value="F:molybdopterin cofactor binding"/>
    <property type="evidence" value="ECO:0007669"/>
    <property type="project" value="UniProtKB-UniRule"/>
</dbReference>
<feature type="binding site" evidence="5">
    <location>
        <position position="175"/>
    </location>
    <ligand>
        <name>Mo-molybdopterin</name>
        <dbReference type="ChEBI" id="CHEBI:71302"/>
    </ligand>
</feature>
<gene>
    <name evidence="7" type="primary">yedY</name>
    <name evidence="5" type="synonym">msrP</name>
    <name evidence="7" type="ORF">GCM10010964_40000</name>
</gene>
<evidence type="ECO:0000313" key="7">
    <source>
        <dbReference type="EMBL" id="GGG48623.1"/>
    </source>
</evidence>
<dbReference type="GO" id="GO:0030091">
    <property type="term" value="P:protein repair"/>
    <property type="evidence" value="ECO:0007669"/>
    <property type="project" value="UniProtKB-UniRule"/>
</dbReference>
<keyword evidence="4 5" id="KW-0560">Oxidoreductase</keyword>
<dbReference type="NCBIfam" id="NF003767">
    <property type="entry name" value="PRK05363.1"/>
    <property type="match status" value="1"/>
</dbReference>
<dbReference type="SUPFAM" id="SSF56524">
    <property type="entry name" value="Oxidoreductase molybdopterin-binding domain"/>
    <property type="match status" value="1"/>
</dbReference>
<evidence type="ECO:0000256" key="4">
    <source>
        <dbReference type="ARBA" id="ARBA00023002"/>
    </source>
</evidence>
<feature type="binding site" evidence="5">
    <location>
        <position position="223"/>
    </location>
    <ligand>
        <name>Mo-molybdopterin</name>
        <dbReference type="ChEBI" id="CHEBI:71302"/>
    </ligand>
</feature>
<comment type="cofactor">
    <cofactor evidence="5">
        <name>Mo-molybdopterin</name>
        <dbReference type="ChEBI" id="CHEBI:71302"/>
    </cofactor>
    <text evidence="5">Binds 1 Mo-molybdopterin (Mo-MPT) cofactor per subunit.</text>
</comment>
<comment type="catalytic activity">
    <reaction evidence="5">
        <text>L-methionyl-[protein] + a quinone + H2O = L-methionyl-(S)-S-oxide-[protein] + a quinol</text>
        <dbReference type="Rhea" id="RHEA:51292"/>
        <dbReference type="Rhea" id="RHEA-COMP:12313"/>
        <dbReference type="Rhea" id="RHEA-COMP:12315"/>
        <dbReference type="ChEBI" id="CHEBI:15377"/>
        <dbReference type="ChEBI" id="CHEBI:16044"/>
        <dbReference type="ChEBI" id="CHEBI:24646"/>
        <dbReference type="ChEBI" id="CHEBI:44120"/>
        <dbReference type="ChEBI" id="CHEBI:132124"/>
    </reaction>
</comment>
<accession>A0A8J2ZF70</accession>
<comment type="function">
    <text evidence="5">Part of the MsrPQ system that repairs oxidized periplasmic proteins containing methionine sulfoxide residues (Met-O), using respiratory chain electrons. Thus protects these proteins from oxidative-stress damage caused by reactive species of oxygen and chlorine generated by the host defense mechanisms. MsrPQ is essential for the maintenance of envelope integrity under bleach stress, rescuing a wide series of structurally unrelated periplasmic proteins from methionine oxidation. The catalytic subunit MsrP is non-stereospecific, being able to reduce both (R-) and (S-) diastereoisomers of methionine sulfoxide.</text>
</comment>
<keyword evidence="8" id="KW-1185">Reference proteome</keyword>
<protein>
    <recommendedName>
        <fullName evidence="5">Protein-methionine-sulfoxide reductase catalytic subunit MsrP</fullName>
        <ecNumber evidence="5">1.8.5.-</ecNumber>
    </recommendedName>
</protein>
<comment type="similarity">
    <text evidence="5">Belongs to the MsrP family.</text>
</comment>
<dbReference type="HAMAP" id="MF_01206">
    <property type="entry name" value="MsrP"/>
    <property type="match status" value="1"/>
</dbReference>
<feature type="binding site" evidence="5">
    <location>
        <position position="228"/>
    </location>
    <ligand>
        <name>Mo-molybdopterin</name>
        <dbReference type="ChEBI" id="CHEBI:71302"/>
    </ligand>
</feature>
<reference evidence="7 8" key="1">
    <citation type="journal article" date="2014" name="Int. J. Syst. Evol. Microbiol.">
        <title>Complete genome sequence of Corynebacterium casei LMG S-19264T (=DSM 44701T), isolated from a smear-ripened cheese.</title>
        <authorList>
            <consortium name="US DOE Joint Genome Institute (JGI-PGF)"/>
            <person name="Walter F."/>
            <person name="Albersmeier A."/>
            <person name="Kalinowski J."/>
            <person name="Ruckert C."/>
        </authorList>
    </citation>
    <scope>NUCLEOTIDE SEQUENCE [LARGE SCALE GENOMIC DNA]</scope>
    <source>
        <strain evidence="7 8">CGMCC 1.16330</strain>
    </source>
</reference>
<keyword evidence="3 5" id="KW-0732">Signal</keyword>
<dbReference type="InterPro" id="IPR000572">
    <property type="entry name" value="OxRdtase_Mopterin-bd_dom"/>
</dbReference>
<evidence type="ECO:0000313" key="8">
    <source>
        <dbReference type="Proteomes" id="UP000597507"/>
    </source>
</evidence>
<feature type="binding site" evidence="5">
    <location>
        <begin position="86"/>
        <end position="87"/>
    </location>
    <ligand>
        <name>Mo-molybdopterin</name>
        <dbReference type="ChEBI" id="CHEBI:71302"/>
    </ligand>
</feature>
<evidence type="ECO:0000256" key="1">
    <source>
        <dbReference type="ARBA" id="ARBA00022505"/>
    </source>
</evidence>
<feature type="binding site" evidence="5">
    <location>
        <position position="140"/>
    </location>
    <ligand>
        <name>Mo-molybdopterin</name>
        <dbReference type="ChEBI" id="CHEBI:71302"/>
    </ligand>
    <ligandPart>
        <name>Mo</name>
        <dbReference type="ChEBI" id="CHEBI:28685"/>
    </ligandPart>
</feature>
<dbReference type="Gene3D" id="3.90.420.10">
    <property type="entry name" value="Oxidoreductase, molybdopterin-binding domain"/>
    <property type="match status" value="1"/>
</dbReference>
<evidence type="ECO:0000256" key="3">
    <source>
        <dbReference type="ARBA" id="ARBA00022729"/>
    </source>
</evidence>
<dbReference type="InterPro" id="IPR022867">
    <property type="entry name" value="MsrP"/>
</dbReference>
<evidence type="ECO:0000259" key="6">
    <source>
        <dbReference type="Pfam" id="PF00174"/>
    </source>
</evidence>
<keyword evidence="1 5" id="KW-0500">Molybdenum</keyword>
<sequence length="320" mass="36357">MLIRIRRGWEIPESRVTPEAIATNRRAVLGLAAAGLAAAPPALGQTRDAGAPAEGSPLPPAMRNPRYRVERAITPEHEATTFNNYYEFGSHKSIYRAAQRLPMRPWTVKVEGMVEQPREFGIDDLIAAMPIEERVYRLRCVEAWSMVVPWTGFRLSALLDRVRPLSSARYVRFETAAVPEVMPGLRQSWYPWPYIEGCTIEEAANELAFLVVGAYGRPLPPQNGGPLRVHFPWKYGFKSGKSLVRITLTDRRPKSFWETVQGNEYGFWANVNPEVPHPRWSQATERVLGTGERIPTRIFNGYGEFVAHLYVNLQNERLWA</sequence>
<proteinExistence type="inferred from homology"/>